<dbReference type="SMART" id="SM00248">
    <property type="entry name" value="ANK"/>
    <property type="match status" value="4"/>
</dbReference>
<protein>
    <submittedName>
        <fullName evidence="2">Uncharacterized protein</fullName>
    </submittedName>
</protein>
<dbReference type="InterPro" id="IPR002110">
    <property type="entry name" value="Ankyrin_rpt"/>
</dbReference>
<sequence length="1023" mass="117224">MRQLYQVLLLKPDQIAAEINKNHNLSVTSYQVRDKLNKLGYKKRLGPQQSEAIYRQVSKRTKIGKNSEVIIDGVITISGEKLQRALSRNISTTTLYRISKETDHQSTTFKLPGNIEVRTPKASTTDFVLLHTPTFRSIPLPILYNLPIWQLSRLLDKLHLRYPSVENTSNLKITAYQSIPHTPLLRLLIYNLSNNIPLRDPDELQILDRVNKFQLKEPLKFLLSNNSSPIRAVCETILPWLYLRQEFEIISFICGTHNLELDLYRTLWMLWDRLSYMNDELCRKLMGTTLRDIERTSVFPKSYEELITLFRVCRYIRKDVSIFQRMWDQNDFPDFIREYEWGYDFENPLATNNADELKSMLELGFTKDRWILVIGAILRDDYDLVKVFLEHSGLVSGGNKDTCKLTQSGSRDHEGKTRAWEKLDGRIFHRLIARFVGSQKFDKRVCLCWPVSPDILDWERQLDDIHQGATSERQSHDSDIEFHNNDINKKLVLVTCLNPEMVDYVGQVMCLANPSLTQPQVVSMAIDLLPIWHVYGAKRSCGCLDIRGYPKSLPSSAPSFEVSGPCALLGGWIKTFPPFALERLLQFSVDPSRTELWQKNIWEYLDRCSETFYGNVVGHFKVLLRCPDIISSSINLPVQSLSPESSKIFGSTNRVLAEPIEAAFFLRKPDAFCLLLESRAAISQYLLSTEPLSCYPDGFTFHGEFIEACDSMDFQRIHELWNYRIKALDANSMDYIADVQIRRSLKSKDFTAAAELSLQPQNGFLRIQVFLAIAKAGLGKEYGLAHTTLLRSILDAGVSLNYENIDTASPEFENNNKNYREILRDAIKNDNIELVEILLEYERQLNLREHLTAPNHRLPGYCPLRAKEVGYVLHAAQFSLRCLKRLIEHGFNIDGGICRCPQENISLDSRQTALQRAIDSGNMDTIVFVLQNGANLYAPFDYYYKSAVEYSIKKGRLDATALILSIEPNCYPLALRAAEETRYDYIATYVRNWKTVPANTTLLSGDGVSCTDTLEPLLVVSPT</sequence>
<dbReference type="AlphaFoldDB" id="A0A6G1M034"/>
<dbReference type="Proteomes" id="UP000614610">
    <property type="component" value="Unassembled WGS sequence"/>
</dbReference>
<evidence type="ECO:0000313" key="1">
    <source>
        <dbReference type="EMBL" id="KAF3215217.1"/>
    </source>
</evidence>
<dbReference type="Proteomes" id="UP000483672">
    <property type="component" value="Unassembled WGS sequence"/>
</dbReference>
<proteinExistence type="predicted"/>
<dbReference type="OrthoDB" id="5430593at2759"/>
<dbReference type="Gene3D" id="1.25.40.20">
    <property type="entry name" value="Ankyrin repeat-containing domain"/>
    <property type="match status" value="1"/>
</dbReference>
<dbReference type="SUPFAM" id="SSF48403">
    <property type="entry name" value="Ankyrin repeat"/>
    <property type="match status" value="1"/>
</dbReference>
<name>A0A6G1M034_ORBOL</name>
<accession>A0A6G1M034</accession>
<reference evidence="2 3" key="1">
    <citation type="submission" date="2019-06" db="EMBL/GenBank/DDBJ databases">
        <authorList>
            <person name="Palmer J.M."/>
        </authorList>
    </citation>
    <scope>NUCLEOTIDE SEQUENCE [LARGE SCALE GENOMIC DNA]</scope>
    <source>
        <strain evidence="2 3">TWF191</strain>
        <strain evidence="1">TWF679</strain>
    </source>
</reference>
<evidence type="ECO:0000313" key="3">
    <source>
        <dbReference type="Proteomes" id="UP000483672"/>
    </source>
</evidence>
<dbReference type="EMBL" id="WIPF01000052">
    <property type="protein sequence ID" value="KAF3218850.1"/>
    <property type="molecule type" value="Genomic_DNA"/>
</dbReference>
<dbReference type="InterPro" id="IPR036770">
    <property type="entry name" value="Ankyrin_rpt-contain_sf"/>
</dbReference>
<dbReference type="EMBL" id="WIWT01000020">
    <property type="protein sequence ID" value="KAF3215217.1"/>
    <property type="molecule type" value="Genomic_DNA"/>
</dbReference>
<gene>
    <name evidence="2" type="ORF">TWF191_008055</name>
    <name evidence="1" type="ORF">TWF679_004459</name>
</gene>
<comment type="caution">
    <text evidence="2">The sequence shown here is derived from an EMBL/GenBank/DDBJ whole genome shotgun (WGS) entry which is preliminary data.</text>
</comment>
<evidence type="ECO:0000313" key="2">
    <source>
        <dbReference type="EMBL" id="KAF3218850.1"/>
    </source>
</evidence>
<organism evidence="2 3">
    <name type="scientific">Orbilia oligospora</name>
    <name type="common">Nematode-trapping fungus</name>
    <name type="synonym">Arthrobotrys oligospora</name>
    <dbReference type="NCBI Taxonomy" id="2813651"/>
    <lineage>
        <taxon>Eukaryota</taxon>
        <taxon>Fungi</taxon>
        <taxon>Dikarya</taxon>
        <taxon>Ascomycota</taxon>
        <taxon>Pezizomycotina</taxon>
        <taxon>Orbiliomycetes</taxon>
        <taxon>Orbiliales</taxon>
        <taxon>Orbiliaceae</taxon>
        <taxon>Orbilia</taxon>
    </lineage>
</organism>